<evidence type="ECO:0000313" key="2">
    <source>
        <dbReference type="EMBL" id="NHB98708.1"/>
    </source>
</evidence>
<feature type="domain" description="DUF4158" evidence="1">
    <location>
        <begin position="13"/>
        <end position="93"/>
    </location>
</feature>
<accession>A0A7X5QQI3</accession>
<dbReference type="EMBL" id="PUJV01000059">
    <property type="protein sequence ID" value="NHB98708.1"/>
    <property type="molecule type" value="Genomic_DNA"/>
</dbReference>
<name>A0A7X5QQI3_9GAMM</name>
<organism evidence="2 3">
    <name type="scientific">Photorhabdus stackebrandtii</name>
    <dbReference type="NCBI Taxonomy" id="1123042"/>
    <lineage>
        <taxon>Bacteria</taxon>
        <taxon>Pseudomonadati</taxon>
        <taxon>Pseudomonadota</taxon>
        <taxon>Gammaproteobacteria</taxon>
        <taxon>Enterobacterales</taxon>
        <taxon>Morganellaceae</taxon>
        <taxon>Photorhabdus</taxon>
    </lineage>
</organism>
<sequence>MSERLENNKRIQLLSNTEVEELYSRPEFNVHEQQIYFTLTQSERVALSQFSNTKTRIYFILQLGYFKAKQQFFNFTLDDVSNDIQFITTRGSTPDNGIRLSFYACAPKQFQRVRGCIDFLG</sequence>
<gene>
    <name evidence="2" type="ORF">C5470_21250</name>
</gene>
<dbReference type="Proteomes" id="UP000547931">
    <property type="component" value="Unassembled WGS sequence"/>
</dbReference>
<reference evidence="2 3" key="1">
    <citation type="submission" date="2018-02" db="EMBL/GenBank/DDBJ databases">
        <authorList>
            <person name="Machado R.A."/>
        </authorList>
    </citation>
    <scope>NUCLEOTIDE SEQUENCE [LARGE SCALE GENOMIC DNA]</scope>
    <source>
        <strain evidence="2 3">DSM 23271</strain>
    </source>
</reference>
<protein>
    <recommendedName>
        <fullName evidence="1">DUF4158 domain-containing protein</fullName>
    </recommendedName>
</protein>
<dbReference type="InterPro" id="IPR025296">
    <property type="entry name" value="DUF4158"/>
</dbReference>
<proteinExistence type="predicted"/>
<dbReference type="Pfam" id="PF13700">
    <property type="entry name" value="DUF4158"/>
    <property type="match status" value="1"/>
</dbReference>
<keyword evidence="3" id="KW-1185">Reference proteome</keyword>
<evidence type="ECO:0000259" key="1">
    <source>
        <dbReference type="Pfam" id="PF13700"/>
    </source>
</evidence>
<dbReference type="AlphaFoldDB" id="A0A7X5QQI3"/>
<evidence type="ECO:0000313" key="3">
    <source>
        <dbReference type="Proteomes" id="UP000547931"/>
    </source>
</evidence>
<comment type="caution">
    <text evidence="2">The sequence shown here is derived from an EMBL/GenBank/DDBJ whole genome shotgun (WGS) entry which is preliminary data.</text>
</comment>